<dbReference type="Gene3D" id="1.20.1280.50">
    <property type="match status" value="1"/>
</dbReference>
<dbReference type="EMBL" id="KV417529">
    <property type="protein sequence ID" value="KZP23973.1"/>
    <property type="molecule type" value="Genomic_DNA"/>
</dbReference>
<protein>
    <submittedName>
        <fullName evidence="1">Uncharacterized protein</fullName>
    </submittedName>
</protein>
<accession>A0A166MG69</accession>
<keyword evidence="2" id="KW-1185">Reference proteome</keyword>
<proteinExistence type="predicted"/>
<evidence type="ECO:0000313" key="2">
    <source>
        <dbReference type="Proteomes" id="UP000076532"/>
    </source>
</evidence>
<dbReference type="InterPro" id="IPR032675">
    <property type="entry name" value="LRR_dom_sf"/>
</dbReference>
<evidence type="ECO:0000313" key="1">
    <source>
        <dbReference type="EMBL" id="KZP23973.1"/>
    </source>
</evidence>
<feature type="non-terminal residue" evidence="1">
    <location>
        <position position="360"/>
    </location>
</feature>
<dbReference type="AlphaFoldDB" id="A0A166MG69"/>
<organism evidence="1 2">
    <name type="scientific">Athelia psychrophila</name>
    <dbReference type="NCBI Taxonomy" id="1759441"/>
    <lineage>
        <taxon>Eukaryota</taxon>
        <taxon>Fungi</taxon>
        <taxon>Dikarya</taxon>
        <taxon>Basidiomycota</taxon>
        <taxon>Agaricomycotina</taxon>
        <taxon>Agaricomycetes</taxon>
        <taxon>Agaricomycetidae</taxon>
        <taxon>Atheliales</taxon>
        <taxon>Atheliaceae</taxon>
        <taxon>Athelia</taxon>
    </lineage>
</organism>
<gene>
    <name evidence="1" type="ORF">FIBSPDRAFT_785252</name>
</gene>
<dbReference type="Proteomes" id="UP000076532">
    <property type="component" value="Unassembled WGS sequence"/>
</dbReference>
<sequence>MILLSPPLLACGNCGHSLTRPDIEVPPSPFPNLLDSNHYAGKPRIGIIRAAIDACSTTISTLGDEICRLKSALDELQRKRDNFESHKVAYKGLLSPTVRVPSELLAEIFMHFRAEWGHQARYSTESSPLAITGVCRRWRDIALETPPLWSAIPIVLHNLAEAAVLEAMVTTWLMRAKLCPLSITIRQGGIMVYDERYRRAQRMFKVLVPSCARWRQFHLDLKLPVQALIAPIKNNLPNLHQLHLSGLSDRNALDIFANAPQLSYLAYNASRPLVGQHTLLFLQPFQWKQLRRLDCRIDLGTGQDLWMLSLTPNVQTAHLSVTFDSRSTTQVVVPRGIHMPNLTHLCLVYHDSCDPSALLE</sequence>
<reference evidence="1 2" key="1">
    <citation type="journal article" date="2016" name="Mol. Biol. Evol.">
        <title>Comparative Genomics of Early-Diverging Mushroom-Forming Fungi Provides Insights into the Origins of Lignocellulose Decay Capabilities.</title>
        <authorList>
            <person name="Nagy L.G."/>
            <person name="Riley R."/>
            <person name="Tritt A."/>
            <person name="Adam C."/>
            <person name="Daum C."/>
            <person name="Floudas D."/>
            <person name="Sun H."/>
            <person name="Yadav J.S."/>
            <person name="Pangilinan J."/>
            <person name="Larsson K.H."/>
            <person name="Matsuura K."/>
            <person name="Barry K."/>
            <person name="Labutti K."/>
            <person name="Kuo R."/>
            <person name="Ohm R.A."/>
            <person name="Bhattacharya S.S."/>
            <person name="Shirouzu T."/>
            <person name="Yoshinaga Y."/>
            <person name="Martin F.M."/>
            <person name="Grigoriev I.V."/>
            <person name="Hibbett D.S."/>
        </authorList>
    </citation>
    <scope>NUCLEOTIDE SEQUENCE [LARGE SCALE GENOMIC DNA]</scope>
    <source>
        <strain evidence="1 2">CBS 109695</strain>
    </source>
</reference>
<dbReference type="Gene3D" id="3.80.10.10">
    <property type="entry name" value="Ribonuclease Inhibitor"/>
    <property type="match status" value="1"/>
</dbReference>
<name>A0A166MG69_9AGAM</name>
<dbReference type="OrthoDB" id="2886770at2759"/>